<comment type="caution">
    <text evidence="6">The sequence shown here is derived from an EMBL/GenBank/DDBJ whole genome shotgun (WGS) entry which is preliminary data.</text>
</comment>
<evidence type="ECO:0000313" key="7">
    <source>
        <dbReference type="Proteomes" id="UP000078348"/>
    </source>
</evidence>
<comment type="catalytic activity">
    <reaction evidence="4">
        <text>O-phospho-L-threonyl-[protein] + H2O = L-threonyl-[protein] + phosphate</text>
        <dbReference type="Rhea" id="RHEA:47004"/>
        <dbReference type="Rhea" id="RHEA-COMP:11060"/>
        <dbReference type="Rhea" id="RHEA-COMP:11605"/>
        <dbReference type="ChEBI" id="CHEBI:15377"/>
        <dbReference type="ChEBI" id="CHEBI:30013"/>
        <dbReference type="ChEBI" id="CHEBI:43474"/>
        <dbReference type="ChEBI" id="CHEBI:61977"/>
        <dbReference type="EC" id="3.1.3.16"/>
    </reaction>
</comment>
<evidence type="ECO:0000313" key="6">
    <source>
        <dbReference type="EMBL" id="OAO14618.1"/>
    </source>
</evidence>
<name>A0A196SC82_BLAHN</name>
<sequence length="305" mass="34944">MDVLDKHIEKLRACVLISELEVKEVCDKAKELFLKEDNISVVHTPVTICGDIHGQFYDLRELFFVGGNCPRTNYLFMGDYVDRGYYSIESFLLLLCLKLRYPDRITLLRGNHESRQISQVYGFYDECLRKYGSINVWRMCTDVFDCMSLSAVVEGRYFCIHGGLSPSIHTLDEIRAIDRVVEPPHDGGMCDLLWSDPEEELIGWGSNPRGCGFVFGGDCVAEFNKANNLDLICRSHQLVMEGYKYMFDKKLVAVWSAPNYCYRCGNVASIMEVDENMENVFKLFDAAPATVRGYLPKDPPKDYFM</sequence>
<dbReference type="InterPro" id="IPR047129">
    <property type="entry name" value="PPA2-like"/>
</dbReference>
<dbReference type="InterPro" id="IPR004843">
    <property type="entry name" value="Calcineurin-like_PHP"/>
</dbReference>
<keyword evidence="3" id="KW-0464">Manganese</keyword>
<dbReference type="PRINTS" id="PR00114">
    <property type="entry name" value="STPHPHTASE"/>
</dbReference>
<dbReference type="Proteomes" id="UP000078348">
    <property type="component" value="Unassembled WGS sequence"/>
</dbReference>
<comment type="similarity">
    <text evidence="4">Belongs to the PPP phosphatase family.</text>
</comment>
<dbReference type="PANTHER" id="PTHR45619">
    <property type="entry name" value="SERINE/THREONINE-PROTEIN PHOSPHATASE PP2A-RELATED"/>
    <property type="match status" value="1"/>
</dbReference>
<organism evidence="6 7">
    <name type="scientific">Blastocystis sp. subtype 1 (strain ATCC 50177 / NandII)</name>
    <dbReference type="NCBI Taxonomy" id="478820"/>
    <lineage>
        <taxon>Eukaryota</taxon>
        <taxon>Sar</taxon>
        <taxon>Stramenopiles</taxon>
        <taxon>Bigyra</taxon>
        <taxon>Opalozoa</taxon>
        <taxon>Opalinata</taxon>
        <taxon>Blastocystidae</taxon>
        <taxon>Blastocystis</taxon>
    </lineage>
</organism>
<protein>
    <recommendedName>
        <fullName evidence="4">Serine/threonine-protein phosphatase</fullName>
        <ecNumber evidence="4">3.1.3.16</ecNumber>
    </recommendedName>
</protein>
<dbReference type="SMART" id="SM00156">
    <property type="entry name" value="PP2Ac"/>
    <property type="match status" value="1"/>
</dbReference>
<dbReference type="CDD" id="cd07415">
    <property type="entry name" value="MPP_PP2A_PP4_PP6"/>
    <property type="match status" value="1"/>
</dbReference>
<dbReference type="Gene3D" id="3.60.21.10">
    <property type="match status" value="1"/>
</dbReference>
<dbReference type="STRING" id="478820.A0A196SC82"/>
<keyword evidence="7" id="KW-1185">Reference proteome</keyword>
<evidence type="ECO:0000259" key="5">
    <source>
        <dbReference type="PROSITE" id="PS00125"/>
    </source>
</evidence>
<proteinExistence type="inferred from homology"/>
<feature type="domain" description="Serine/threonine specific protein phosphatases" evidence="5">
    <location>
        <begin position="108"/>
        <end position="113"/>
    </location>
</feature>
<evidence type="ECO:0000256" key="2">
    <source>
        <dbReference type="ARBA" id="ARBA00022801"/>
    </source>
</evidence>
<dbReference type="GO" id="GO:0046872">
    <property type="term" value="F:metal ion binding"/>
    <property type="evidence" value="ECO:0007669"/>
    <property type="project" value="UniProtKB-KW"/>
</dbReference>
<dbReference type="PROSITE" id="PS00125">
    <property type="entry name" value="SER_THR_PHOSPHATASE"/>
    <property type="match status" value="1"/>
</dbReference>
<gene>
    <name evidence="6" type="ORF">AV274_3661</name>
</gene>
<dbReference type="SUPFAM" id="SSF56300">
    <property type="entry name" value="Metallo-dependent phosphatases"/>
    <property type="match status" value="1"/>
</dbReference>
<keyword evidence="2 4" id="KW-0378">Hydrolase</keyword>
<keyword evidence="1" id="KW-0479">Metal-binding</keyword>
<dbReference type="InterPro" id="IPR029052">
    <property type="entry name" value="Metallo-depent_PP-like"/>
</dbReference>
<evidence type="ECO:0000256" key="1">
    <source>
        <dbReference type="ARBA" id="ARBA00022723"/>
    </source>
</evidence>
<dbReference type="Pfam" id="PF00149">
    <property type="entry name" value="Metallophos"/>
    <property type="match status" value="1"/>
</dbReference>
<evidence type="ECO:0000256" key="4">
    <source>
        <dbReference type="RuleBase" id="RU004273"/>
    </source>
</evidence>
<evidence type="ECO:0000256" key="3">
    <source>
        <dbReference type="ARBA" id="ARBA00023211"/>
    </source>
</evidence>
<dbReference type="EMBL" id="LXWW01000228">
    <property type="protein sequence ID" value="OAO14618.1"/>
    <property type="molecule type" value="Genomic_DNA"/>
</dbReference>
<dbReference type="InterPro" id="IPR006186">
    <property type="entry name" value="Ser/Thr-sp_prot-phosphatase"/>
</dbReference>
<dbReference type="OrthoDB" id="1930084at2759"/>
<reference evidence="6 7" key="1">
    <citation type="submission" date="2016-05" db="EMBL/GenBank/DDBJ databases">
        <title>Nuclear genome of Blastocystis sp. subtype 1 NandII.</title>
        <authorList>
            <person name="Gentekaki E."/>
            <person name="Curtis B."/>
            <person name="Stairs C."/>
            <person name="Eme L."/>
            <person name="Herman E."/>
            <person name="Klimes V."/>
            <person name="Arias M.C."/>
            <person name="Elias M."/>
            <person name="Hilliou F."/>
            <person name="Klute M."/>
            <person name="Malik S.-B."/>
            <person name="Pightling A."/>
            <person name="Rachubinski R."/>
            <person name="Salas D."/>
            <person name="Schlacht A."/>
            <person name="Suga H."/>
            <person name="Archibald J."/>
            <person name="Ball S.G."/>
            <person name="Clark G."/>
            <person name="Dacks J."/>
            <person name="Van Der Giezen M."/>
            <person name="Tsaousis A."/>
            <person name="Roger A."/>
        </authorList>
    </citation>
    <scope>NUCLEOTIDE SEQUENCE [LARGE SCALE GENOMIC DNA]</scope>
    <source>
        <strain evidence="7">ATCC 50177 / NandII</strain>
    </source>
</reference>
<accession>A0A196SC82</accession>
<dbReference type="GO" id="GO:0004722">
    <property type="term" value="F:protein serine/threonine phosphatase activity"/>
    <property type="evidence" value="ECO:0007669"/>
    <property type="project" value="UniProtKB-EC"/>
</dbReference>
<dbReference type="AlphaFoldDB" id="A0A196SC82"/>
<dbReference type="EC" id="3.1.3.16" evidence="4"/>